<dbReference type="InterPro" id="IPR052400">
    <property type="entry name" value="Zn2-C6_fungal_TF"/>
</dbReference>
<dbReference type="RefSeq" id="XP_018155392.1">
    <property type="nucleotide sequence ID" value="XM_018305968.1"/>
</dbReference>
<dbReference type="PANTHER" id="PTHR47657:SF10">
    <property type="entry name" value="ZN(II)2CYS6 TRANSCRIPTION FACTOR (EUROFUNG)"/>
    <property type="match status" value="1"/>
</dbReference>
<dbReference type="GO" id="GO:0000981">
    <property type="term" value="F:DNA-binding transcription factor activity, RNA polymerase II-specific"/>
    <property type="evidence" value="ECO:0007669"/>
    <property type="project" value="InterPro"/>
</dbReference>
<proteinExistence type="predicted"/>
<evidence type="ECO:0000256" key="2">
    <source>
        <dbReference type="SAM" id="MobiDB-lite"/>
    </source>
</evidence>
<dbReference type="GeneID" id="28870075"/>
<feature type="domain" description="Zn(2)-C6 fungal-type" evidence="3">
    <location>
        <begin position="35"/>
        <end position="65"/>
    </location>
</feature>
<dbReference type="PROSITE" id="PS00463">
    <property type="entry name" value="ZN2_CY6_FUNGAL_1"/>
    <property type="match status" value="1"/>
</dbReference>
<dbReference type="SMART" id="SM00066">
    <property type="entry name" value="GAL4"/>
    <property type="match status" value="1"/>
</dbReference>
<evidence type="ECO:0000259" key="3">
    <source>
        <dbReference type="PROSITE" id="PS50048"/>
    </source>
</evidence>
<keyword evidence="1" id="KW-0539">Nucleus</keyword>
<dbReference type="AlphaFoldDB" id="A0A1B7Y4G3"/>
<dbReference type="EMBL" id="LTAN01000007">
    <property type="protein sequence ID" value="OBR06874.1"/>
    <property type="molecule type" value="Genomic_DNA"/>
</dbReference>
<keyword evidence="5" id="KW-1185">Reference proteome</keyword>
<evidence type="ECO:0000313" key="5">
    <source>
        <dbReference type="Proteomes" id="UP000092177"/>
    </source>
</evidence>
<dbReference type="PANTHER" id="PTHR47657">
    <property type="entry name" value="STEROL REGULATORY ELEMENT-BINDING PROTEIN ECM22"/>
    <property type="match status" value="1"/>
</dbReference>
<comment type="caution">
    <text evidence="4">The sequence shown here is derived from an EMBL/GenBank/DDBJ whole genome shotgun (WGS) entry which is preliminary data.</text>
</comment>
<dbReference type="PROSITE" id="PS50048">
    <property type="entry name" value="ZN2_CY6_FUNGAL_2"/>
    <property type="match status" value="1"/>
</dbReference>
<dbReference type="OrthoDB" id="416217at2759"/>
<dbReference type="VEuPathDB" id="FungiDB:CH63R_10994"/>
<dbReference type="KEGG" id="chig:CH63R_10994"/>
<dbReference type="InterPro" id="IPR036864">
    <property type="entry name" value="Zn2-C6_fun-type_DNA-bd_sf"/>
</dbReference>
<dbReference type="SUPFAM" id="SSF57701">
    <property type="entry name" value="Zn2/Cys6 DNA-binding domain"/>
    <property type="match status" value="1"/>
</dbReference>
<dbReference type="InterPro" id="IPR001138">
    <property type="entry name" value="Zn2Cys6_DnaBD"/>
</dbReference>
<dbReference type="GO" id="GO:0008270">
    <property type="term" value="F:zinc ion binding"/>
    <property type="evidence" value="ECO:0007669"/>
    <property type="project" value="InterPro"/>
</dbReference>
<dbReference type="InterPro" id="IPR021858">
    <property type="entry name" value="Fun_TF"/>
</dbReference>
<dbReference type="Proteomes" id="UP000092177">
    <property type="component" value="Unassembled WGS sequence"/>
</dbReference>
<dbReference type="Gene3D" id="4.10.240.10">
    <property type="entry name" value="Zn(2)-C6 fungal-type DNA-binding domain"/>
    <property type="match status" value="1"/>
</dbReference>
<feature type="region of interest" description="Disordered" evidence="2">
    <location>
        <begin position="87"/>
        <end position="118"/>
    </location>
</feature>
<dbReference type="CDD" id="cd00067">
    <property type="entry name" value="GAL4"/>
    <property type="match status" value="1"/>
</dbReference>
<dbReference type="Pfam" id="PF11951">
    <property type="entry name" value="Fungal_trans_2"/>
    <property type="match status" value="1"/>
</dbReference>
<accession>A0A1B7Y4G3</accession>
<dbReference type="Pfam" id="PF00172">
    <property type="entry name" value="Zn_clus"/>
    <property type="match status" value="1"/>
</dbReference>
<sequence length="455" mass="50813">MSEPNMAGAKHGDPGCTCTTCHIAKRRSHKKSRNGCKSCKQRRIKCDEVKPLCGQCVKAAIACDFPALASSSVEREPSGPIKTLALQPRKRGRPRKDWDAVFRGPSPSHGMPGSLDSMRSTSADTALVAALPDQGMMDLPWIWTVDDLELQHHFLTSKDLTFQDSKLWREKVPRLAFRNHCVLHLLLAVSALHMAKQKPSESDRYTQLADSHYIVGLRQVMELLPTQNKALADALYISTTLVCAYAFAAKPSPGHLLVIADGEEVAWFELLKGVRIVVTNMGWDAIFSGVLGPHPDPEEKPLPSTAPTTNRAVQWEPPLRSLADFISVSNDPDKQVLEDMAESVISCFRSTFGTTEEPKLTVDGKMEVVIGCVYAMKDEFVLCLKKKSPLALLILAYFVVPIKTLEWVWYMEGWANHILHGVALILGPRYREYLRWPTEEIERLNSDRMNQTVTP</sequence>
<dbReference type="PRINTS" id="PR00755">
    <property type="entry name" value="AFLATOXINBRP"/>
</dbReference>
<organism evidence="4 5">
    <name type="scientific">Colletotrichum higginsianum (strain IMI 349063)</name>
    <name type="common">Crucifer anthracnose fungus</name>
    <dbReference type="NCBI Taxonomy" id="759273"/>
    <lineage>
        <taxon>Eukaryota</taxon>
        <taxon>Fungi</taxon>
        <taxon>Dikarya</taxon>
        <taxon>Ascomycota</taxon>
        <taxon>Pezizomycotina</taxon>
        <taxon>Sordariomycetes</taxon>
        <taxon>Hypocreomycetidae</taxon>
        <taxon>Glomerellales</taxon>
        <taxon>Glomerellaceae</taxon>
        <taxon>Colletotrichum</taxon>
        <taxon>Colletotrichum destructivum species complex</taxon>
    </lineage>
</organism>
<evidence type="ECO:0000313" key="4">
    <source>
        <dbReference type="EMBL" id="OBR06874.1"/>
    </source>
</evidence>
<evidence type="ECO:0000256" key="1">
    <source>
        <dbReference type="ARBA" id="ARBA00023242"/>
    </source>
</evidence>
<protein>
    <submittedName>
        <fullName evidence="4">C6 finger domain-containing protein</fullName>
    </submittedName>
</protein>
<reference evidence="5" key="1">
    <citation type="journal article" date="2017" name="BMC Genomics">
        <title>Gapless genome assembly of Colletotrichum higginsianum reveals chromosome structure and association of transposable elements with secondary metabolite gene clusters.</title>
        <authorList>
            <person name="Dallery J.-F."/>
            <person name="Lapalu N."/>
            <person name="Zampounis A."/>
            <person name="Pigne S."/>
            <person name="Luyten I."/>
            <person name="Amselem J."/>
            <person name="Wittenberg A.H.J."/>
            <person name="Zhou S."/>
            <person name="de Queiroz M.V."/>
            <person name="Robin G.P."/>
            <person name="Auger A."/>
            <person name="Hainaut M."/>
            <person name="Henrissat B."/>
            <person name="Kim K.-T."/>
            <person name="Lee Y.-H."/>
            <person name="Lespinet O."/>
            <person name="Schwartz D.C."/>
            <person name="Thon M.R."/>
            <person name="O'Connell R.J."/>
        </authorList>
    </citation>
    <scope>NUCLEOTIDE SEQUENCE [LARGE SCALE GENOMIC DNA]</scope>
    <source>
        <strain evidence="5">IMI 349063</strain>
    </source>
</reference>
<name>A0A1B7Y4G3_COLHI</name>
<gene>
    <name evidence="4" type="ORF">CH63R_10994</name>
</gene>